<dbReference type="AlphaFoldDB" id="A0A9W2WZG1"/>
<evidence type="ECO:0000313" key="2">
    <source>
        <dbReference type="RefSeq" id="XP_054944607.1"/>
    </source>
</evidence>
<dbReference type="InterPro" id="IPR051189">
    <property type="entry name" value="Splicing_assoc_domain"/>
</dbReference>
<dbReference type="PANTHER" id="PTHR14195">
    <property type="entry name" value="G PATCH DOMAIN CONTAINING PROTEIN 2"/>
    <property type="match status" value="1"/>
</dbReference>
<sequence>MDELVHDLASALEQTSEQNKLGELWEEMALSPRQQRRQLRKRRGRKRRSDFTHLAEHTCCYSEASESSLDEAIKDCREMAPVTNFSDSDDTMVAKRHPALNAIVKSKQHSWHESDSFTENAPCRPLRRRRKVKRVTSEVAASLQQKLKVSDWSYERGCRFKSAKKQRLSRWKENTPWTSSGHGLCEAAENRTFLSKTGRKERMECEADEQKQGSDENMSECETSSVCSSSDTGLFTNDEGRQGDDEQSDWFYEGECVPGFTVPNLLPKWAPDHCSEVERMDSGLDKLSDSTFLLPSRPAQRGYHARFNRLPGAAARCLRKGRRRLVGKESSMSNLGTERIGHLMSDPRQKDFWLPSAGKRERNQMFTSTLLCQFFKERPWCSPSWLYRFTFPPTQLFVLIPNKVMAVCALWKDCISNTVSCQMLKVYYLPFSLYLCCLELCCVEIGIHAFIRFPVAFFFKK</sequence>
<evidence type="ECO:0000313" key="1">
    <source>
        <dbReference type="Proteomes" id="UP000248484"/>
    </source>
</evidence>
<dbReference type="GeneID" id="102977817"/>
<proteinExistence type="predicted"/>
<organism evidence="1 2">
    <name type="scientific">Physeter macrocephalus</name>
    <name type="common">Sperm whale</name>
    <name type="synonym">Physeter catodon</name>
    <dbReference type="NCBI Taxonomy" id="9755"/>
    <lineage>
        <taxon>Eukaryota</taxon>
        <taxon>Metazoa</taxon>
        <taxon>Chordata</taxon>
        <taxon>Craniata</taxon>
        <taxon>Vertebrata</taxon>
        <taxon>Euteleostomi</taxon>
        <taxon>Mammalia</taxon>
        <taxon>Eutheria</taxon>
        <taxon>Laurasiatheria</taxon>
        <taxon>Artiodactyla</taxon>
        <taxon>Whippomorpha</taxon>
        <taxon>Cetacea</taxon>
        <taxon>Odontoceti</taxon>
        <taxon>Physeteridae</taxon>
        <taxon>Physeter</taxon>
    </lineage>
</organism>
<protein>
    <submittedName>
        <fullName evidence="2">G patch domain-containing protein 2-like isoform X5</fullName>
    </submittedName>
</protein>
<dbReference type="Proteomes" id="UP000248484">
    <property type="component" value="Chromosome 11"/>
</dbReference>
<accession>A0A9W2WZG1</accession>
<keyword evidence="1" id="KW-1185">Reference proteome</keyword>
<dbReference type="RefSeq" id="XP_054944607.1">
    <property type="nucleotide sequence ID" value="XM_055088632.1"/>
</dbReference>
<reference evidence="2" key="1">
    <citation type="submission" date="2025-08" db="UniProtKB">
        <authorList>
            <consortium name="RefSeq"/>
        </authorList>
    </citation>
    <scope>IDENTIFICATION</scope>
    <source>
        <tissue evidence="2">Muscle</tissue>
    </source>
</reference>
<dbReference type="CTD" id="55668"/>
<name>A0A9W2WZG1_PHYMC</name>
<gene>
    <name evidence="2" type="primary">GPATCH2L</name>
</gene>